<comment type="caution">
    <text evidence="1">The sequence shown here is derived from an EMBL/GenBank/DDBJ whole genome shotgun (WGS) entry which is preliminary data.</text>
</comment>
<dbReference type="Proteomes" id="UP000275267">
    <property type="component" value="Unassembled WGS sequence"/>
</dbReference>
<organism evidence="1 2">
    <name type="scientific">Panicum miliaceum</name>
    <name type="common">Proso millet</name>
    <name type="synonym">Broomcorn millet</name>
    <dbReference type="NCBI Taxonomy" id="4540"/>
    <lineage>
        <taxon>Eukaryota</taxon>
        <taxon>Viridiplantae</taxon>
        <taxon>Streptophyta</taxon>
        <taxon>Embryophyta</taxon>
        <taxon>Tracheophyta</taxon>
        <taxon>Spermatophyta</taxon>
        <taxon>Magnoliopsida</taxon>
        <taxon>Liliopsida</taxon>
        <taxon>Poales</taxon>
        <taxon>Poaceae</taxon>
        <taxon>PACMAD clade</taxon>
        <taxon>Panicoideae</taxon>
        <taxon>Panicodae</taxon>
        <taxon>Paniceae</taxon>
        <taxon>Panicinae</taxon>
        <taxon>Panicum</taxon>
        <taxon>Panicum sect. Panicum</taxon>
    </lineage>
</organism>
<dbReference type="AlphaFoldDB" id="A0A3L6S527"/>
<reference evidence="2" key="1">
    <citation type="journal article" date="2019" name="Nat. Commun.">
        <title>The genome of broomcorn millet.</title>
        <authorList>
            <person name="Zou C."/>
            <person name="Miki D."/>
            <person name="Li D."/>
            <person name="Tang Q."/>
            <person name="Xiao L."/>
            <person name="Rajput S."/>
            <person name="Deng P."/>
            <person name="Jia W."/>
            <person name="Huang R."/>
            <person name="Zhang M."/>
            <person name="Sun Y."/>
            <person name="Hu J."/>
            <person name="Fu X."/>
            <person name="Schnable P.S."/>
            <person name="Li F."/>
            <person name="Zhang H."/>
            <person name="Feng B."/>
            <person name="Zhu X."/>
            <person name="Liu R."/>
            <person name="Schnable J.C."/>
            <person name="Zhu J.-K."/>
            <person name="Zhang H."/>
        </authorList>
    </citation>
    <scope>NUCLEOTIDE SEQUENCE [LARGE SCALE GENOMIC DNA]</scope>
</reference>
<evidence type="ECO:0000313" key="1">
    <source>
        <dbReference type="EMBL" id="RLN15724.1"/>
    </source>
</evidence>
<dbReference type="EMBL" id="PQIB02000005">
    <property type="protein sequence ID" value="RLN15724.1"/>
    <property type="molecule type" value="Genomic_DNA"/>
</dbReference>
<accession>A0A3L6S527</accession>
<sequence length="107" mass="11968">MATAEEKAGSAAEAADIVASWATADSFSLKIRAHKKRQLSWVDGAALSESKRHLEALPANAVELVKMGKYREEFMEGAQVRRLGKWYGDAMAMMLEHARMEQRLIFL</sequence>
<gene>
    <name evidence="1" type="ORF">C2845_PM02G02660</name>
</gene>
<protein>
    <submittedName>
        <fullName evidence="1">Uncharacterized protein</fullName>
    </submittedName>
</protein>
<evidence type="ECO:0000313" key="2">
    <source>
        <dbReference type="Proteomes" id="UP000275267"/>
    </source>
</evidence>
<proteinExistence type="predicted"/>
<name>A0A3L6S527_PANMI</name>
<keyword evidence="2" id="KW-1185">Reference proteome</keyword>